<name>A0A1J5PF44_9ZZZZ</name>
<comment type="caution">
    <text evidence="2">The sequence shown here is derived from an EMBL/GenBank/DDBJ whole genome shotgun (WGS) entry which is preliminary data.</text>
</comment>
<dbReference type="GO" id="GO:0006935">
    <property type="term" value="P:chemotaxis"/>
    <property type="evidence" value="ECO:0007669"/>
    <property type="project" value="InterPro"/>
</dbReference>
<reference evidence="2" key="1">
    <citation type="submission" date="2016-10" db="EMBL/GenBank/DDBJ databases">
        <title>Sequence of Gallionella enrichment culture.</title>
        <authorList>
            <person name="Poehlein A."/>
            <person name="Muehling M."/>
            <person name="Daniel R."/>
        </authorList>
    </citation>
    <scope>NUCLEOTIDE SEQUENCE</scope>
</reference>
<sequence>MTADLTFPDMENQANHKKLYVSMNLFLFAVNGIFFAMDADQISDITPYHGEIDPNLHWFHQKLDYRIQEVNYVSPVVITLKTVTTPYRLVIDAMEDIAELNINDISLLPKLLEPWTHQTGIWGVFHRKNNLVLILDFEQLLQINKLAVAQTIAISN</sequence>
<accession>A0A1J5PF44</accession>
<keyword evidence="1" id="KW-0472">Membrane</keyword>
<evidence type="ECO:0000313" key="2">
    <source>
        <dbReference type="EMBL" id="OIQ70249.1"/>
    </source>
</evidence>
<feature type="transmembrane region" description="Helical" evidence="1">
    <location>
        <begin position="20"/>
        <end position="37"/>
    </location>
</feature>
<evidence type="ECO:0000256" key="1">
    <source>
        <dbReference type="SAM" id="Phobius"/>
    </source>
</evidence>
<proteinExistence type="predicted"/>
<evidence type="ECO:0008006" key="3">
    <source>
        <dbReference type="Google" id="ProtNLM"/>
    </source>
</evidence>
<protein>
    <recommendedName>
        <fullName evidence="3">Chemotaxis protein CheW</fullName>
    </recommendedName>
</protein>
<dbReference type="InterPro" id="IPR036061">
    <property type="entry name" value="CheW-like_dom_sf"/>
</dbReference>
<dbReference type="EMBL" id="MLJW01004292">
    <property type="protein sequence ID" value="OIQ70249.1"/>
    <property type="molecule type" value="Genomic_DNA"/>
</dbReference>
<gene>
    <name evidence="2" type="ORF">GALL_481370</name>
</gene>
<dbReference type="AlphaFoldDB" id="A0A1J5PF44"/>
<dbReference type="SUPFAM" id="SSF50341">
    <property type="entry name" value="CheW-like"/>
    <property type="match status" value="1"/>
</dbReference>
<dbReference type="GO" id="GO:0007165">
    <property type="term" value="P:signal transduction"/>
    <property type="evidence" value="ECO:0007669"/>
    <property type="project" value="InterPro"/>
</dbReference>
<keyword evidence="1" id="KW-0812">Transmembrane</keyword>
<keyword evidence="1" id="KW-1133">Transmembrane helix</keyword>
<organism evidence="2">
    <name type="scientific">mine drainage metagenome</name>
    <dbReference type="NCBI Taxonomy" id="410659"/>
    <lineage>
        <taxon>unclassified sequences</taxon>
        <taxon>metagenomes</taxon>
        <taxon>ecological metagenomes</taxon>
    </lineage>
</organism>